<comment type="similarity">
    <text evidence="3 16">Belongs to the ATP-dependent DNA ligase family.</text>
</comment>
<dbReference type="InterPro" id="IPR036420">
    <property type="entry name" value="BRCT_dom_sf"/>
</dbReference>
<feature type="region of interest" description="Disordered" evidence="17">
    <location>
        <begin position="605"/>
        <end position="635"/>
    </location>
</feature>
<dbReference type="InterPro" id="IPR012310">
    <property type="entry name" value="DNA_ligase_ATP-dep_cent"/>
</dbReference>
<dbReference type="CDD" id="cd07903">
    <property type="entry name" value="Adenylation_DNA_ligase_IV"/>
    <property type="match status" value="1"/>
</dbReference>
<evidence type="ECO:0000313" key="20">
    <source>
        <dbReference type="EMBL" id="CBI17913.3"/>
    </source>
</evidence>
<dbReference type="InterPro" id="IPR001357">
    <property type="entry name" value="BRCT_dom"/>
</dbReference>
<dbReference type="SUPFAM" id="SSF117018">
    <property type="entry name" value="ATP-dependent DNA ligase DNA-binding domain"/>
    <property type="match status" value="1"/>
</dbReference>
<dbReference type="FunCoup" id="D7SQI2">
    <property type="interactions" value="2747"/>
</dbReference>
<comment type="cofactor">
    <cofactor evidence="1">
        <name>Mg(2+)</name>
        <dbReference type="ChEBI" id="CHEBI:18420"/>
    </cofactor>
</comment>
<dbReference type="Gene3D" id="2.40.50.140">
    <property type="entry name" value="Nucleic acid-binding proteins"/>
    <property type="match status" value="1"/>
</dbReference>
<dbReference type="Pfam" id="PF16589">
    <property type="entry name" value="BRCT_2"/>
    <property type="match status" value="1"/>
</dbReference>
<dbReference type="InterPro" id="IPR012308">
    <property type="entry name" value="DNA_ligase_ATP-dep_N"/>
</dbReference>
<dbReference type="GO" id="GO:0005524">
    <property type="term" value="F:ATP binding"/>
    <property type="evidence" value="ECO:0000318"/>
    <property type="project" value="GO_Central"/>
</dbReference>
<keyword evidence="5" id="KW-0479">Metal-binding</keyword>
<dbReference type="GO" id="GO:0046872">
    <property type="term" value="F:metal ion binding"/>
    <property type="evidence" value="ECO:0007669"/>
    <property type="project" value="UniProtKB-KW"/>
</dbReference>
<evidence type="ECO:0000256" key="11">
    <source>
        <dbReference type="ARBA" id="ARBA00023172"/>
    </source>
</evidence>
<dbReference type="GO" id="GO:0003677">
    <property type="term" value="F:DNA binding"/>
    <property type="evidence" value="ECO:0000318"/>
    <property type="project" value="GO_Central"/>
</dbReference>
<keyword evidence="6" id="KW-0677">Repeat</keyword>
<keyword evidence="4 15" id="KW-0436">Ligase</keyword>
<keyword evidence="7 15" id="KW-0547">Nucleotide-binding</keyword>
<dbReference type="CDD" id="cd17722">
    <property type="entry name" value="BRCT_DNA_ligase_IV_rpt1"/>
    <property type="match status" value="1"/>
</dbReference>
<dbReference type="PROSITE" id="PS50172">
    <property type="entry name" value="BRCT"/>
    <property type="match status" value="2"/>
</dbReference>
<evidence type="ECO:0000256" key="2">
    <source>
        <dbReference type="ARBA" id="ARBA00004123"/>
    </source>
</evidence>
<gene>
    <name evidence="20" type="ordered locus">VIT_11s0052g00070</name>
</gene>
<evidence type="ECO:0000256" key="13">
    <source>
        <dbReference type="ARBA" id="ARBA00023242"/>
    </source>
</evidence>
<dbReference type="EC" id="6.5.1.1" evidence="15"/>
<feature type="region of interest" description="Disordered" evidence="17">
    <location>
        <begin position="944"/>
        <end position="1036"/>
    </location>
</feature>
<evidence type="ECO:0000256" key="6">
    <source>
        <dbReference type="ARBA" id="ARBA00022737"/>
    </source>
</evidence>
<feature type="domain" description="BRCT" evidence="19">
    <location>
        <begin position="840"/>
        <end position="910"/>
    </location>
</feature>
<dbReference type="PROSITE" id="PS50160">
    <property type="entry name" value="DNA_LIGASE_A3"/>
    <property type="match status" value="1"/>
</dbReference>
<feature type="domain" description="BRCT" evidence="19">
    <location>
        <begin position="652"/>
        <end position="740"/>
    </location>
</feature>
<dbReference type="Pfam" id="PF04679">
    <property type="entry name" value="DNA_ligase_A_C"/>
    <property type="match status" value="1"/>
</dbReference>
<evidence type="ECO:0000256" key="17">
    <source>
        <dbReference type="SAM" id="MobiDB-lite"/>
    </source>
</evidence>
<keyword evidence="21" id="KW-1185">Reference proteome</keyword>
<evidence type="ECO:0000256" key="10">
    <source>
        <dbReference type="ARBA" id="ARBA00022842"/>
    </source>
</evidence>
<dbReference type="GO" id="GO:0006310">
    <property type="term" value="P:DNA recombination"/>
    <property type="evidence" value="ECO:0007669"/>
    <property type="project" value="UniProtKB-KW"/>
</dbReference>
<dbReference type="PROSITE" id="PS00697">
    <property type="entry name" value="DNA_LIGASE_A1"/>
    <property type="match status" value="1"/>
</dbReference>
<dbReference type="Gene3D" id="1.10.3260.10">
    <property type="entry name" value="DNA ligase, ATP-dependent, N-terminal domain"/>
    <property type="match status" value="1"/>
</dbReference>
<feature type="domain" description="ATP-dependent DNA ligase family profile" evidence="18">
    <location>
        <begin position="330"/>
        <end position="479"/>
    </location>
</feature>
<dbReference type="NCBIfam" id="TIGR00574">
    <property type="entry name" value="dnl1"/>
    <property type="match status" value="1"/>
</dbReference>
<dbReference type="SUPFAM" id="SSF52113">
    <property type="entry name" value="BRCT domain"/>
    <property type="match status" value="2"/>
</dbReference>
<dbReference type="PROSITE" id="PS00333">
    <property type="entry name" value="DNA_LIGASE_A2"/>
    <property type="match status" value="1"/>
</dbReference>
<dbReference type="OrthoDB" id="151490at2759"/>
<evidence type="ECO:0000256" key="4">
    <source>
        <dbReference type="ARBA" id="ARBA00022598"/>
    </source>
</evidence>
<dbReference type="InParanoid" id="D7SQI2"/>
<dbReference type="InterPro" id="IPR012309">
    <property type="entry name" value="DNA_ligase_ATP-dep_C"/>
</dbReference>
<dbReference type="SMART" id="SM00292">
    <property type="entry name" value="BRCT"/>
    <property type="match status" value="2"/>
</dbReference>
<evidence type="ECO:0000256" key="16">
    <source>
        <dbReference type="RuleBase" id="RU004196"/>
    </source>
</evidence>
<dbReference type="AlphaFoldDB" id="D7SQI2"/>
<keyword evidence="12 15" id="KW-0234">DNA repair</keyword>
<dbReference type="GO" id="GO:0003910">
    <property type="term" value="F:DNA ligase (ATP) activity"/>
    <property type="evidence" value="ECO:0000318"/>
    <property type="project" value="GO_Central"/>
</dbReference>
<dbReference type="STRING" id="29760.D7SQI2"/>
<dbReference type="GO" id="GO:0006297">
    <property type="term" value="P:nucleotide-excision repair, DNA gap filling"/>
    <property type="evidence" value="ECO:0000318"/>
    <property type="project" value="GO_Central"/>
</dbReference>
<dbReference type="ExpressionAtlas" id="D7SQI2">
    <property type="expression patterns" value="baseline"/>
</dbReference>
<organism evidence="20 21">
    <name type="scientific">Vitis vinifera</name>
    <name type="common">Grape</name>
    <dbReference type="NCBI Taxonomy" id="29760"/>
    <lineage>
        <taxon>Eukaryota</taxon>
        <taxon>Viridiplantae</taxon>
        <taxon>Streptophyta</taxon>
        <taxon>Embryophyta</taxon>
        <taxon>Tracheophyta</taxon>
        <taxon>Spermatophyta</taxon>
        <taxon>Magnoliopsida</taxon>
        <taxon>eudicotyledons</taxon>
        <taxon>Gunneridae</taxon>
        <taxon>Pentapetalae</taxon>
        <taxon>rosids</taxon>
        <taxon>Vitales</taxon>
        <taxon>Vitaceae</taxon>
        <taxon>Viteae</taxon>
        <taxon>Vitis</taxon>
    </lineage>
</organism>
<dbReference type="InterPro" id="IPR044125">
    <property type="entry name" value="Adenylation_DNA_ligase_IV"/>
</dbReference>
<evidence type="ECO:0000259" key="18">
    <source>
        <dbReference type="PROSITE" id="PS50160"/>
    </source>
</evidence>
<comment type="subcellular location">
    <subcellularLocation>
        <location evidence="2">Nucleus</location>
    </subcellularLocation>
</comment>
<dbReference type="PaxDb" id="29760-VIT_11s0052g00070.t01"/>
<keyword evidence="8 15" id="KW-0227">DNA damage</keyword>
<dbReference type="PANTHER" id="PTHR45997:SF1">
    <property type="entry name" value="DNA LIGASE 4"/>
    <property type="match status" value="1"/>
</dbReference>
<dbReference type="InterPro" id="IPR000977">
    <property type="entry name" value="DNA_ligase_ATP-dep"/>
</dbReference>
<keyword evidence="9 15" id="KW-0067">ATP-binding</keyword>
<dbReference type="PANTHER" id="PTHR45997">
    <property type="entry name" value="DNA LIGASE 4"/>
    <property type="match status" value="1"/>
</dbReference>
<dbReference type="FunFam" id="2.40.50.140:FF:000173">
    <property type="entry name" value="DNA ligase"/>
    <property type="match status" value="1"/>
</dbReference>
<evidence type="ECO:0000256" key="14">
    <source>
        <dbReference type="ARBA" id="ARBA00034003"/>
    </source>
</evidence>
<keyword evidence="13" id="KW-0539">Nucleus</keyword>
<dbReference type="FunFam" id="3.30.470.30:FF:000014">
    <property type="entry name" value="DNA ligase"/>
    <property type="match status" value="1"/>
</dbReference>
<dbReference type="Pfam" id="PF01068">
    <property type="entry name" value="DNA_ligase_A_M"/>
    <property type="match status" value="1"/>
</dbReference>
<dbReference type="Pfam" id="PF04675">
    <property type="entry name" value="DNA_ligase_A_N"/>
    <property type="match status" value="1"/>
</dbReference>
<evidence type="ECO:0000256" key="15">
    <source>
        <dbReference type="RuleBase" id="RU000617"/>
    </source>
</evidence>
<evidence type="ECO:0000256" key="9">
    <source>
        <dbReference type="ARBA" id="ARBA00022840"/>
    </source>
</evidence>
<feature type="region of interest" description="Disordered" evidence="17">
    <location>
        <begin position="1127"/>
        <end position="1147"/>
    </location>
</feature>
<evidence type="ECO:0000256" key="7">
    <source>
        <dbReference type="ARBA" id="ARBA00022741"/>
    </source>
</evidence>
<dbReference type="GO" id="GO:0071897">
    <property type="term" value="P:DNA biosynthetic process"/>
    <property type="evidence" value="ECO:0007669"/>
    <property type="project" value="InterPro"/>
</dbReference>
<dbReference type="GO" id="GO:0006303">
    <property type="term" value="P:double-strand break repair via nonhomologous end joining"/>
    <property type="evidence" value="ECO:0000318"/>
    <property type="project" value="GO_Central"/>
</dbReference>
<reference evidence="21" key="1">
    <citation type="journal article" date="2007" name="Nature">
        <title>The grapevine genome sequence suggests ancestral hexaploidization in major angiosperm phyla.</title>
        <authorList>
            <consortium name="The French-Italian Public Consortium for Grapevine Genome Characterization."/>
            <person name="Jaillon O."/>
            <person name="Aury J.-M."/>
            <person name="Noel B."/>
            <person name="Policriti A."/>
            <person name="Clepet C."/>
            <person name="Casagrande A."/>
            <person name="Choisne N."/>
            <person name="Aubourg S."/>
            <person name="Vitulo N."/>
            <person name="Jubin C."/>
            <person name="Vezzi A."/>
            <person name="Legeai F."/>
            <person name="Hugueney P."/>
            <person name="Dasilva C."/>
            <person name="Horner D."/>
            <person name="Mica E."/>
            <person name="Jublot D."/>
            <person name="Poulain J."/>
            <person name="Bruyere C."/>
            <person name="Billault A."/>
            <person name="Segurens B."/>
            <person name="Gouyvenoux M."/>
            <person name="Ugarte E."/>
            <person name="Cattonaro F."/>
            <person name="Anthouard V."/>
            <person name="Vico V."/>
            <person name="Del Fabbro C."/>
            <person name="Alaux M."/>
            <person name="Di Gaspero G."/>
            <person name="Dumas V."/>
            <person name="Felice N."/>
            <person name="Paillard S."/>
            <person name="Juman I."/>
            <person name="Moroldo M."/>
            <person name="Scalabrin S."/>
            <person name="Canaguier A."/>
            <person name="Le Clainche I."/>
            <person name="Malacrida G."/>
            <person name="Durand E."/>
            <person name="Pesole G."/>
            <person name="Laucou V."/>
            <person name="Chatelet P."/>
            <person name="Merdinoglu D."/>
            <person name="Delledonne M."/>
            <person name="Pezzotti M."/>
            <person name="Lecharny A."/>
            <person name="Scarpelli C."/>
            <person name="Artiguenave F."/>
            <person name="Pe M.E."/>
            <person name="Valle G."/>
            <person name="Morgante M."/>
            <person name="Caboche M."/>
            <person name="Adam-Blondon A.-F."/>
            <person name="Weissenbach J."/>
            <person name="Quetier F."/>
            <person name="Wincker P."/>
        </authorList>
    </citation>
    <scope>NUCLEOTIDE SEQUENCE [LARGE SCALE GENOMIC DNA]</scope>
    <source>
        <strain evidence="21">cv. Pinot noir / PN40024</strain>
    </source>
</reference>
<evidence type="ECO:0000256" key="12">
    <source>
        <dbReference type="ARBA" id="ARBA00023204"/>
    </source>
</evidence>
<keyword evidence="11 15" id="KW-0233">DNA recombination</keyword>
<dbReference type="FunFam" id="3.40.50.10190:FF:000044">
    <property type="entry name" value="DNA ligase"/>
    <property type="match status" value="1"/>
</dbReference>
<evidence type="ECO:0000256" key="3">
    <source>
        <dbReference type="ARBA" id="ARBA00007572"/>
    </source>
</evidence>
<feature type="compositionally biased region" description="Basic and acidic residues" evidence="17">
    <location>
        <begin position="1018"/>
        <end position="1027"/>
    </location>
</feature>
<comment type="catalytic activity">
    <reaction evidence="14 15">
        <text>ATP + (deoxyribonucleotide)n-3'-hydroxyl + 5'-phospho-(deoxyribonucleotide)m = (deoxyribonucleotide)n+m + AMP + diphosphate.</text>
        <dbReference type="EC" id="6.5.1.1"/>
    </reaction>
</comment>
<dbReference type="InterPro" id="IPR016059">
    <property type="entry name" value="DNA_ligase_ATP-dep_CS"/>
</dbReference>
<sequence>MCEETKFSVLCSLFTWIQRSRTSAKKRSKFRIFLDTFCINGHQFSAIRLILPNLDRERGSYGLKESVLATCLIDALGMSRESEDALRLINWRKGGAKTGANAGNFAMVAAEVLQRRQGMTSGGLTIKELNDLLDCLASSENRTEKTSVLSTLIKKTNAQEMKWIVMIILKDLKLGISEKSIFHEFHPDAEDLFNVTCDLKLVCEKLKDRSQRHKRQDIEVGKAVRPQLAMRVADATAAWKKLHGKEVVVECKFDGDRIQIHKNGEEIHFFSRNFLDHPEYKYAMSNIVAQNLLVDRCILDGEMLVWDISLNRFAEFGSNQEIAKAAKEGLDSDRQVLSYVAFDILYVGDTSVIHQTLKERHELLQKVVKPLKGRFEILVPSGGLNTHRPSGEPCWSLIAYDVDDVERFFKKTVENRDEGIVLKDLGSKWEPSDRSGKWLKLKPEYVHAGSDLDVLIIGGYYGSGRRGGEVAQFLVGLADHSGPDTYPRRFISFCRVGTGLSDDELDAVVTKLKPYFRKNEYPKKAPPSFYQVTNNSKERPDIWIDSPEKSIILSITSDIRTIRSEVFAAPYSLRFPRIDCVRYDKPWHECLDVQSFMELVHSSNGTTQRGADYGRMQDSKPKRMKSSKKGEQKTAHVVPSHFMQTDVTNVKGETLIFSNMMFYFVNTPPTHSLDSLHKLVVENGGTFSMNLNNSVTHCVAAQSKGIKYQAAKLRGDIIHCSWVFDCCSQKKLLPLQPKYFLFLSEHSKKKLQEEIDKFSDSYYQDLDISDIKQLLSNVDRSDNSKTIDYYKNKYCPKEKWSRFHDCCICFHSSIQSSNSDWELLSKLALRRMKLEVSMGGGKVGNNLSQATHLVVFSVPGFDLDFSDIMESFSPAEKHLLCNKKLHVVGYQWLEGCLEEGRRLQEQKYSLKPEGLEESNFGECKHDIDVEAPSVLDSVENQNLVSFPDKEGKQGRGKAPPESISILASPKRDEKRKRGRPAGPSTKKGKAGFSQARRTRPRIGKPPKIYENESDASDSGEKMEEEGTKMGGNHAIHGVECKECPEIQETEIVEDSESSQRGKTEEKEVALDNVREKWLDRAQDIELDSENKVDNSKKTEKLEVMVDPVQAMLLDMIPSLGVKKAESTNPIIDDEKPPVEQGAEPVKKKKVSYKDVAGALLKDW</sequence>
<proteinExistence type="inferred from homology"/>
<keyword evidence="10" id="KW-0460">Magnesium</keyword>
<dbReference type="Gene3D" id="3.40.50.10190">
    <property type="entry name" value="BRCT domain"/>
    <property type="match status" value="2"/>
</dbReference>
<name>D7SQI2_VITVI</name>
<evidence type="ECO:0000313" key="21">
    <source>
        <dbReference type="Proteomes" id="UP000009183"/>
    </source>
</evidence>
<dbReference type="FunFam" id="3.40.50.10190:FF:000072">
    <property type="entry name" value="DNA ligase"/>
    <property type="match status" value="1"/>
</dbReference>
<dbReference type="SMR" id="D7SQI2"/>
<dbReference type="FunFam" id="1.10.3260.10:FF:000005">
    <property type="entry name" value="DNA ligase"/>
    <property type="match status" value="1"/>
</dbReference>
<dbReference type="InterPro" id="IPR029710">
    <property type="entry name" value="LIG4"/>
</dbReference>
<dbReference type="Proteomes" id="UP000009183">
    <property type="component" value="Chromosome 11"/>
</dbReference>
<accession>D7SQI2</accession>
<dbReference type="InterPro" id="IPR036599">
    <property type="entry name" value="DNA_ligase_N_sf"/>
</dbReference>
<evidence type="ECO:0000256" key="5">
    <source>
        <dbReference type="ARBA" id="ARBA00022723"/>
    </source>
</evidence>
<dbReference type="EMBL" id="FN594964">
    <property type="protein sequence ID" value="CBI17913.3"/>
    <property type="molecule type" value="Genomic_DNA"/>
</dbReference>
<dbReference type="eggNOG" id="KOG0966">
    <property type="taxonomic scope" value="Eukaryota"/>
</dbReference>
<evidence type="ECO:0000256" key="1">
    <source>
        <dbReference type="ARBA" id="ARBA00001946"/>
    </source>
</evidence>
<dbReference type="GO" id="GO:0032807">
    <property type="term" value="C:DNA ligase IV complex"/>
    <property type="evidence" value="ECO:0000318"/>
    <property type="project" value="GO_Central"/>
</dbReference>
<protein>
    <recommendedName>
        <fullName evidence="15">DNA ligase</fullName>
        <ecNumber evidence="15">6.5.1.1</ecNumber>
    </recommendedName>
</protein>
<dbReference type="Gene3D" id="3.30.470.30">
    <property type="entry name" value="DNA ligase/mRNA capping enzyme"/>
    <property type="match status" value="1"/>
</dbReference>
<dbReference type="SUPFAM" id="SSF56091">
    <property type="entry name" value="DNA ligase/mRNA capping enzyme, catalytic domain"/>
    <property type="match status" value="1"/>
</dbReference>
<dbReference type="CDD" id="cd07968">
    <property type="entry name" value="OBF_DNA_ligase_IV"/>
    <property type="match status" value="1"/>
</dbReference>
<dbReference type="OMA" id="EGIMIKH"/>
<dbReference type="HOGENOM" id="CLU_004844_3_0_1"/>
<dbReference type="SUPFAM" id="SSF50249">
    <property type="entry name" value="Nucleic acid-binding proteins"/>
    <property type="match status" value="1"/>
</dbReference>
<evidence type="ECO:0000259" key="19">
    <source>
        <dbReference type="PROSITE" id="PS50172"/>
    </source>
</evidence>
<dbReference type="InterPro" id="IPR012340">
    <property type="entry name" value="NA-bd_OB-fold"/>
</dbReference>
<evidence type="ECO:0000256" key="8">
    <source>
        <dbReference type="ARBA" id="ARBA00022763"/>
    </source>
</evidence>